<dbReference type="Gene3D" id="2.60.40.1120">
    <property type="entry name" value="Carboxypeptidase-like, regulatory domain"/>
    <property type="match status" value="1"/>
</dbReference>
<keyword evidence="4" id="KW-1185">Reference proteome</keyword>
<proteinExistence type="predicted"/>
<accession>A0A1T4LI65</accession>
<dbReference type="SUPFAM" id="SSF49464">
    <property type="entry name" value="Carboxypeptidase regulatory domain-like"/>
    <property type="match status" value="1"/>
</dbReference>
<dbReference type="Pfam" id="PF13715">
    <property type="entry name" value="CarbopepD_reg_2"/>
    <property type="match status" value="1"/>
</dbReference>
<feature type="compositionally biased region" description="Polar residues" evidence="1">
    <location>
        <begin position="289"/>
        <end position="298"/>
    </location>
</feature>
<dbReference type="STRING" id="29524.SAMN02745171_00434"/>
<gene>
    <name evidence="3" type="ORF">SAMN02745171_00434</name>
</gene>
<protein>
    <submittedName>
        <fullName evidence="3">CarboxypepD_reg-like domain-containing protein</fullName>
    </submittedName>
</protein>
<evidence type="ECO:0000313" key="3">
    <source>
        <dbReference type="EMBL" id="SJZ54311.1"/>
    </source>
</evidence>
<evidence type="ECO:0000256" key="1">
    <source>
        <dbReference type="SAM" id="MobiDB-lite"/>
    </source>
</evidence>
<organism evidence="3 4">
    <name type="scientific">Porphyromonas circumdentaria</name>
    <dbReference type="NCBI Taxonomy" id="29524"/>
    <lineage>
        <taxon>Bacteria</taxon>
        <taxon>Pseudomonadati</taxon>
        <taxon>Bacteroidota</taxon>
        <taxon>Bacteroidia</taxon>
        <taxon>Bacteroidales</taxon>
        <taxon>Porphyromonadaceae</taxon>
        <taxon>Porphyromonas</taxon>
    </lineage>
</organism>
<name>A0A1T4LI65_9PORP</name>
<dbReference type="Pfam" id="PF14905">
    <property type="entry name" value="OMP_b-brl_3"/>
    <property type="match status" value="1"/>
</dbReference>
<dbReference type="InterPro" id="IPR041700">
    <property type="entry name" value="OMP_b-brl_3"/>
</dbReference>
<dbReference type="Proteomes" id="UP000190121">
    <property type="component" value="Unassembled WGS sequence"/>
</dbReference>
<feature type="region of interest" description="Disordered" evidence="1">
    <location>
        <begin position="289"/>
        <end position="309"/>
    </location>
</feature>
<dbReference type="OrthoDB" id="603275at2"/>
<evidence type="ECO:0000313" key="4">
    <source>
        <dbReference type="Proteomes" id="UP000190121"/>
    </source>
</evidence>
<dbReference type="AlphaFoldDB" id="A0A1T4LI65"/>
<dbReference type="RefSeq" id="WP_078736384.1">
    <property type="nucleotide sequence ID" value="NZ_FUXE01000003.1"/>
</dbReference>
<dbReference type="EMBL" id="FUXE01000003">
    <property type="protein sequence ID" value="SJZ54311.1"/>
    <property type="molecule type" value="Genomic_DNA"/>
</dbReference>
<dbReference type="InterPro" id="IPR008969">
    <property type="entry name" value="CarboxyPept-like_regulatory"/>
</dbReference>
<dbReference type="SUPFAM" id="SSF56935">
    <property type="entry name" value="Porins"/>
    <property type="match status" value="1"/>
</dbReference>
<evidence type="ECO:0000259" key="2">
    <source>
        <dbReference type="Pfam" id="PF14905"/>
    </source>
</evidence>
<sequence>MNVTRVPHRGFFSRALALLLLLGLSFVELLYAQTSYSLKGKVLDEHTGEALIGANVRLLSASGRQLAGVSTDLTGGFSLYQLPAGNHSLHVSYIGYQVYNLSITLPLQDKEISIRLLEDSKQLSTVVVQSRAADMGMKGDTVVFNANAYRMGSGSSLEDLIKRLPGAQIDESGSIVINGKTIQKIMVDGKEFFSGDTKTATKNLPAEVIEKIEMLDRRSDASRMAGFDDGEEETLLNLSFKPQYKEGFFGNAFGGYGTNRRFEANATLNNFSGANRLTLVAGANNTNNKGISDISNSRGQGGPPRRSAPVGITTSATAAIDIAHTLHKKVEVEGNVRYGYSDKVIEVENAIEYIRSGRANTFASEQSHNRKREHGVGSNLHFAYKPNSLTEILFQPDFLWGKYLEEGREATQTFDSFYKEQTQSDKSYLTMGNNLQTAGVLNISRKLSTEGRVVSLKVSTNYTKDDREGEHATAFLHRLDDTRNESLRLLQKDLTQRISVLTHLSYVEPLGKGFLLQGEVAWRNDRRVGLRDVYTPDVNGNYTFYEERYATSFVNQLSGYNFALNLQRRSDLYDVTLGIGGEPIEMQTSFPFGTMESILKHKFNISPRVTLNLRPNKQTTWRLDYRGDSDMPDVYAMIPVVDPTNPLQITIGNSELAPSFTHRLRSSFRTYNPETRVSINLFTRATYTLNDIAPSVTYDGVSGRQTICYRNVDGNAMWRMFGISSMPLFTPLLTLNAGGRVLFTHQKGFVEERENVANTWVFTPLVQLSYIKGSVYTRFNASLEYRGTTNSLDGLTRCAWRFQTGLEGALDLPIGIKLESDVTFRNRAGYGERYNSTEWIWNAALSYTFWNKQATLRLKSYDLLGSETGISRAATALDLTDSRTNVLGRYVMLHLIYNFGSFSKGASQSDFQSFGRIGGRPSSSVM</sequence>
<feature type="domain" description="Outer membrane protein beta-barrel" evidence="2">
    <location>
        <begin position="446"/>
        <end position="897"/>
    </location>
</feature>
<reference evidence="4" key="1">
    <citation type="submission" date="2017-02" db="EMBL/GenBank/DDBJ databases">
        <authorList>
            <person name="Varghese N."/>
            <person name="Submissions S."/>
        </authorList>
    </citation>
    <scope>NUCLEOTIDE SEQUENCE [LARGE SCALE GENOMIC DNA]</scope>
    <source>
        <strain evidence="4">ATCC 51356</strain>
    </source>
</reference>